<organism evidence="17 18">
    <name type="scientific">Clostridium combesii</name>
    <dbReference type="NCBI Taxonomy" id="39481"/>
    <lineage>
        <taxon>Bacteria</taxon>
        <taxon>Bacillati</taxon>
        <taxon>Bacillota</taxon>
        <taxon>Clostridia</taxon>
        <taxon>Eubacteriales</taxon>
        <taxon>Clostridiaceae</taxon>
        <taxon>Clostridium</taxon>
    </lineage>
</organism>
<dbReference type="CDD" id="cd09897">
    <property type="entry name" value="H3TH_FEN1-XPG-like"/>
    <property type="match status" value="1"/>
</dbReference>
<evidence type="ECO:0000256" key="14">
    <source>
        <dbReference type="ARBA" id="ARBA00060881"/>
    </source>
</evidence>
<proteinExistence type="inferred from homology"/>
<dbReference type="CDD" id="cd17748">
    <property type="entry name" value="BRCT_DNA_ligase_like"/>
    <property type="match status" value="1"/>
</dbReference>
<protein>
    <recommendedName>
        <fullName evidence="3 15">DNA ligase</fullName>
        <ecNumber evidence="2 15">6.5.1.2</ecNumber>
    </recommendedName>
    <alternativeName>
        <fullName evidence="15">Polydeoxyribonucleotide synthase [NAD(+)]</fullName>
    </alternativeName>
</protein>
<dbReference type="Pfam" id="PF14520">
    <property type="entry name" value="HHH_5"/>
    <property type="match status" value="1"/>
</dbReference>
<keyword evidence="6 15" id="KW-0479">Metal-binding</keyword>
<feature type="binding site" evidence="15">
    <location>
        <begin position="80"/>
        <end position="81"/>
    </location>
    <ligand>
        <name>NAD(+)</name>
        <dbReference type="ChEBI" id="CHEBI:57540"/>
    </ligand>
</feature>
<dbReference type="InterPro" id="IPR010994">
    <property type="entry name" value="RuvA_2-like"/>
</dbReference>
<evidence type="ECO:0000256" key="4">
    <source>
        <dbReference type="ARBA" id="ARBA00022598"/>
    </source>
</evidence>
<dbReference type="InterPro" id="IPR013840">
    <property type="entry name" value="DNAligase_N"/>
</dbReference>
<dbReference type="FunFam" id="1.10.150.20:FF:000006">
    <property type="entry name" value="DNA ligase"/>
    <property type="match status" value="1"/>
</dbReference>
<feature type="binding site" evidence="15">
    <location>
        <position position="144"/>
    </location>
    <ligand>
        <name>NAD(+)</name>
        <dbReference type="ChEBI" id="CHEBI:57540"/>
    </ligand>
</feature>
<dbReference type="InterPro" id="IPR012340">
    <property type="entry name" value="NA-bd_OB-fold"/>
</dbReference>
<comment type="caution">
    <text evidence="15">Lacks conserved residue(s) required for the propagation of feature annotation.</text>
</comment>
<feature type="binding site" evidence="15">
    <location>
        <position position="429"/>
    </location>
    <ligand>
        <name>Zn(2+)</name>
        <dbReference type="ChEBI" id="CHEBI:29105"/>
    </ligand>
</feature>
<evidence type="ECO:0000313" key="18">
    <source>
        <dbReference type="Proteomes" id="UP000231322"/>
    </source>
</evidence>
<evidence type="ECO:0000256" key="2">
    <source>
        <dbReference type="ARBA" id="ARBA00012722"/>
    </source>
</evidence>
<gene>
    <name evidence="15" type="primary">ligA</name>
    <name evidence="17" type="ORF">CS538_08860</name>
</gene>
<dbReference type="InterPro" id="IPR003583">
    <property type="entry name" value="Hlx-hairpin-Hlx_DNA-bd_motif"/>
</dbReference>
<evidence type="ECO:0000256" key="9">
    <source>
        <dbReference type="ARBA" id="ARBA00022842"/>
    </source>
</evidence>
<keyword evidence="12 15" id="KW-0464">Manganese</keyword>
<comment type="caution">
    <text evidence="17">The sequence shown here is derived from an EMBL/GenBank/DDBJ whole genome shotgun (WGS) entry which is preliminary data.</text>
</comment>
<comment type="catalytic activity">
    <reaction evidence="13 15">
        <text>NAD(+) + (deoxyribonucleotide)n-3'-hydroxyl + 5'-phospho-(deoxyribonucleotide)m = (deoxyribonucleotide)n+m + AMP + beta-nicotinamide D-nucleotide.</text>
        <dbReference type="EC" id="6.5.1.2"/>
    </reaction>
</comment>
<dbReference type="GO" id="GO:0003677">
    <property type="term" value="F:DNA binding"/>
    <property type="evidence" value="ECO:0007669"/>
    <property type="project" value="InterPro"/>
</dbReference>
<feature type="binding site" evidence="15">
    <location>
        <begin position="32"/>
        <end position="36"/>
    </location>
    <ligand>
        <name>NAD(+)</name>
        <dbReference type="ChEBI" id="CHEBI:57540"/>
    </ligand>
</feature>
<dbReference type="EMBL" id="PEIK01000006">
    <property type="protein sequence ID" value="PIH04248.1"/>
    <property type="molecule type" value="Genomic_DNA"/>
</dbReference>
<feature type="binding site" evidence="15">
    <location>
        <position position="410"/>
    </location>
    <ligand>
        <name>Zn(2+)</name>
        <dbReference type="ChEBI" id="CHEBI:29105"/>
    </ligand>
</feature>
<dbReference type="Pfam" id="PF01653">
    <property type="entry name" value="DNA_ligase_aden"/>
    <property type="match status" value="1"/>
</dbReference>
<dbReference type="FunFam" id="1.10.150.20:FF:000007">
    <property type="entry name" value="DNA ligase"/>
    <property type="match status" value="1"/>
</dbReference>
<evidence type="ECO:0000256" key="11">
    <source>
        <dbReference type="ARBA" id="ARBA00023204"/>
    </source>
</evidence>
<evidence type="ECO:0000259" key="16">
    <source>
        <dbReference type="PROSITE" id="PS50172"/>
    </source>
</evidence>
<dbReference type="CDD" id="cd00114">
    <property type="entry name" value="LIGANc"/>
    <property type="match status" value="1"/>
</dbReference>
<evidence type="ECO:0000256" key="10">
    <source>
        <dbReference type="ARBA" id="ARBA00023027"/>
    </source>
</evidence>
<dbReference type="Gene3D" id="2.40.50.140">
    <property type="entry name" value="Nucleic acid-binding proteins"/>
    <property type="match status" value="1"/>
</dbReference>
<feature type="binding site" evidence="15">
    <location>
        <position position="407"/>
    </location>
    <ligand>
        <name>Zn(2+)</name>
        <dbReference type="ChEBI" id="CHEBI:29105"/>
    </ligand>
</feature>
<dbReference type="FunFam" id="2.40.50.140:FF:000012">
    <property type="entry name" value="DNA ligase"/>
    <property type="match status" value="1"/>
</dbReference>
<dbReference type="SMR" id="A0A2G7HGL0"/>
<evidence type="ECO:0000256" key="6">
    <source>
        <dbReference type="ARBA" id="ARBA00022723"/>
    </source>
</evidence>
<evidence type="ECO:0000256" key="3">
    <source>
        <dbReference type="ARBA" id="ARBA00013308"/>
    </source>
</evidence>
<evidence type="ECO:0000256" key="5">
    <source>
        <dbReference type="ARBA" id="ARBA00022705"/>
    </source>
</evidence>
<dbReference type="InterPro" id="IPR013839">
    <property type="entry name" value="DNAligase_adenylation"/>
</dbReference>
<evidence type="ECO:0000313" key="17">
    <source>
        <dbReference type="EMBL" id="PIH04248.1"/>
    </source>
</evidence>
<dbReference type="Pfam" id="PF12826">
    <property type="entry name" value="HHH_2"/>
    <property type="match status" value="1"/>
</dbReference>
<feature type="active site" description="N6-AMP-lysine intermediate" evidence="15">
    <location>
        <position position="122"/>
    </location>
</feature>
<dbReference type="InterPro" id="IPR001357">
    <property type="entry name" value="BRCT_dom"/>
</dbReference>
<keyword evidence="9 15" id="KW-0460">Magnesium</keyword>
<dbReference type="SUPFAM" id="SSF52113">
    <property type="entry name" value="BRCT domain"/>
    <property type="match status" value="1"/>
</dbReference>
<dbReference type="Proteomes" id="UP000231322">
    <property type="component" value="Unassembled WGS sequence"/>
</dbReference>
<feature type="binding site" evidence="15">
    <location>
        <position position="423"/>
    </location>
    <ligand>
        <name>Zn(2+)</name>
        <dbReference type="ChEBI" id="CHEBI:29105"/>
    </ligand>
</feature>
<name>A0A2G7HGL0_9CLOT</name>
<dbReference type="PANTHER" id="PTHR23389">
    <property type="entry name" value="CHROMOSOME TRANSMISSION FIDELITY FACTOR 18"/>
    <property type="match status" value="1"/>
</dbReference>
<feature type="binding site" evidence="15">
    <location>
        <position position="178"/>
    </location>
    <ligand>
        <name>NAD(+)</name>
        <dbReference type="ChEBI" id="CHEBI:57540"/>
    </ligand>
</feature>
<dbReference type="Pfam" id="PF00533">
    <property type="entry name" value="BRCT"/>
    <property type="match status" value="1"/>
</dbReference>
<dbReference type="GO" id="GO:0046872">
    <property type="term" value="F:metal ion binding"/>
    <property type="evidence" value="ECO:0007669"/>
    <property type="project" value="UniProtKB-KW"/>
</dbReference>
<keyword evidence="4 15" id="KW-0436">Ligase</keyword>
<keyword evidence="10 15" id="KW-0520">NAD</keyword>
<dbReference type="PROSITE" id="PS50172">
    <property type="entry name" value="BRCT"/>
    <property type="match status" value="1"/>
</dbReference>
<evidence type="ECO:0000256" key="13">
    <source>
        <dbReference type="ARBA" id="ARBA00034005"/>
    </source>
</evidence>
<evidence type="ECO:0000256" key="1">
    <source>
        <dbReference type="ARBA" id="ARBA00004067"/>
    </source>
</evidence>
<dbReference type="NCBIfam" id="TIGR00575">
    <property type="entry name" value="dnlj"/>
    <property type="match status" value="1"/>
</dbReference>
<dbReference type="SUPFAM" id="SSF50249">
    <property type="entry name" value="Nucleic acid-binding proteins"/>
    <property type="match status" value="1"/>
</dbReference>
<dbReference type="Pfam" id="PF03120">
    <property type="entry name" value="OB_DNA_ligase"/>
    <property type="match status" value="1"/>
</dbReference>
<dbReference type="SMART" id="SM00278">
    <property type="entry name" value="HhH1"/>
    <property type="match status" value="4"/>
</dbReference>
<accession>A0A2G7HGL0</accession>
<dbReference type="PIRSF" id="PIRSF001604">
    <property type="entry name" value="LigA"/>
    <property type="match status" value="1"/>
</dbReference>
<dbReference type="GO" id="GO:0005829">
    <property type="term" value="C:cytosol"/>
    <property type="evidence" value="ECO:0007669"/>
    <property type="project" value="TreeGrafter"/>
</dbReference>
<dbReference type="SMART" id="SM00292">
    <property type="entry name" value="BRCT"/>
    <property type="match status" value="1"/>
</dbReference>
<evidence type="ECO:0000256" key="15">
    <source>
        <dbReference type="HAMAP-Rule" id="MF_01588"/>
    </source>
</evidence>
<dbReference type="Gene3D" id="1.10.287.610">
    <property type="entry name" value="Helix hairpin bin"/>
    <property type="match status" value="1"/>
</dbReference>
<dbReference type="InterPro" id="IPR033136">
    <property type="entry name" value="DNA_ligase_CS"/>
</dbReference>
<keyword evidence="18" id="KW-1185">Reference proteome</keyword>
<evidence type="ECO:0000256" key="12">
    <source>
        <dbReference type="ARBA" id="ARBA00023211"/>
    </source>
</evidence>
<dbReference type="FunFam" id="3.30.470.30:FF:000030">
    <property type="entry name" value="DNA ligase"/>
    <property type="match status" value="1"/>
</dbReference>
<sequence length="664" mass="75835">MDNKLEKMKELVEELNQYAYEYYVLDNPSISDKEYDLKYDELVILEKKTEVTLPYSPTQRVGDKILGEFSKYTHKGRLWSLDKAQNMEQLIEWHNRNLKVIEQYNSMSEDKLPELRYIVTKKFDGLTVNCTYDENGILIKSATRGTGIIGEDITAQIKTIKTVPLKIKNSHVIEVHGEAIMTKTAFEEYNKAAQVPLKNLRNGAAGALRNLDIKETARRNLSAFFYDVGYNEGPEFKSYREMMNFIKNMGLPQDKYIKECTNMEEVEKEIEYIESIRGELDYDIDGAVIVVDDIKTREILGYTIKFPKWAIAYKFEAKEITTKLLDVEWNVGRSGRVTPTALLEPVELGGVTVKRATLNNMDDIKRKNVKLGAKVLVRRSNDVIPEIMGVVEESLEESEEIQAPDRCPYCNSHLVQNGVHYYCENTLSCKPQMVKSIVHFASREAMNIAGFSEKTAEQLFEKLDIKSIADLYKIKKEELLTLEKFKDKKSQNLIDAIQNSKNCDLASFIYALGIPNVGKKTANDLVMKFKTLESIKNTTIEQLVEVPDVGEIVAKSIYDFFEDEKIISNIEELLNLGVKPYYEEERIDENPFMDKTIVVTGSLNNYSRGEIKDKLQSLGAKVSSSVSKNTDYVLVGEKPGSKYEKAIELGVKVINEEEFSNKIK</sequence>
<dbReference type="EC" id="6.5.1.2" evidence="2 15"/>
<evidence type="ECO:0000256" key="8">
    <source>
        <dbReference type="ARBA" id="ARBA00022833"/>
    </source>
</evidence>
<dbReference type="NCBIfam" id="NF005932">
    <property type="entry name" value="PRK07956.1"/>
    <property type="match status" value="1"/>
</dbReference>
<dbReference type="HAMAP" id="MF_01588">
    <property type="entry name" value="DNA_ligase_A"/>
    <property type="match status" value="1"/>
</dbReference>
<feature type="domain" description="BRCT" evidence="16">
    <location>
        <begin position="587"/>
        <end position="664"/>
    </location>
</feature>
<dbReference type="Gene3D" id="1.10.150.20">
    <property type="entry name" value="5' to 3' exonuclease, C-terminal subdomain"/>
    <property type="match status" value="2"/>
</dbReference>
<comment type="similarity">
    <text evidence="14 15">Belongs to the NAD-dependent DNA ligase family. LigA subfamily.</text>
</comment>
<dbReference type="GO" id="GO:0006281">
    <property type="term" value="P:DNA repair"/>
    <property type="evidence" value="ECO:0007669"/>
    <property type="project" value="UniProtKB-KW"/>
</dbReference>
<dbReference type="InterPro" id="IPR036420">
    <property type="entry name" value="BRCT_dom_sf"/>
</dbReference>
<dbReference type="GO" id="GO:0006260">
    <property type="term" value="P:DNA replication"/>
    <property type="evidence" value="ECO:0007669"/>
    <property type="project" value="UniProtKB-KW"/>
</dbReference>
<dbReference type="PANTHER" id="PTHR23389:SF9">
    <property type="entry name" value="DNA LIGASE"/>
    <property type="match status" value="1"/>
</dbReference>
<keyword evidence="8 15" id="KW-0862">Zinc</keyword>
<dbReference type="InterPro" id="IPR001679">
    <property type="entry name" value="DNA_ligase"/>
</dbReference>
<dbReference type="AlphaFoldDB" id="A0A2G7HGL0"/>
<feature type="binding site" evidence="15">
    <location>
        <position position="314"/>
    </location>
    <ligand>
        <name>NAD(+)</name>
        <dbReference type="ChEBI" id="CHEBI:57540"/>
    </ligand>
</feature>
<keyword evidence="5 15" id="KW-0235">DNA replication</keyword>
<dbReference type="InterPro" id="IPR004150">
    <property type="entry name" value="NAD_DNA_ligase_OB"/>
</dbReference>
<dbReference type="RefSeq" id="WP_003400644.1">
    <property type="nucleotide sequence ID" value="NZ_PEIK01000006.1"/>
</dbReference>
<keyword evidence="7 15" id="KW-0227">DNA damage</keyword>
<dbReference type="PROSITE" id="PS01056">
    <property type="entry name" value="DNA_LIGASE_N2"/>
    <property type="match status" value="1"/>
</dbReference>
<dbReference type="Gene3D" id="3.30.470.30">
    <property type="entry name" value="DNA ligase/mRNA capping enzyme"/>
    <property type="match status" value="1"/>
</dbReference>
<comment type="cofactor">
    <cofactor evidence="15">
        <name>Mg(2+)</name>
        <dbReference type="ChEBI" id="CHEBI:18420"/>
    </cofactor>
    <cofactor evidence="15">
        <name>Mn(2+)</name>
        <dbReference type="ChEBI" id="CHEBI:29035"/>
    </cofactor>
</comment>
<reference evidence="17 18" key="1">
    <citation type="submission" date="2017-10" db="EMBL/GenBank/DDBJ databases">
        <title>Reclassification of Eubacterium combesii and discrepancies in the nomenclature of botulinum neurotoxin producing clostridia. Request for an Opinion.</title>
        <authorList>
            <person name="Dobritsa A.P."/>
            <person name="Kutumbaka K.K."/>
            <person name="Samadpour M."/>
        </authorList>
    </citation>
    <scope>NUCLEOTIDE SEQUENCE [LARGE SCALE GENOMIC DNA]</scope>
    <source>
        <strain evidence="17 18">DSM 20696</strain>
    </source>
</reference>
<keyword evidence="11 15" id="KW-0234">DNA repair</keyword>
<dbReference type="SUPFAM" id="SSF47781">
    <property type="entry name" value="RuvA domain 2-like"/>
    <property type="match status" value="1"/>
</dbReference>
<dbReference type="Gene3D" id="3.40.50.10190">
    <property type="entry name" value="BRCT domain"/>
    <property type="match status" value="1"/>
</dbReference>
<comment type="function">
    <text evidence="1 15">DNA ligase that catalyzes the formation of phosphodiester linkages between 5'-phosphoryl and 3'-hydroxyl groups in double-stranded DNA using NAD as a coenzyme and as the energy source for the reaction. It is essential for DNA replication and repair of damaged DNA.</text>
</comment>
<evidence type="ECO:0000256" key="7">
    <source>
        <dbReference type="ARBA" id="ARBA00022763"/>
    </source>
</evidence>
<dbReference type="GO" id="GO:0003911">
    <property type="term" value="F:DNA ligase (NAD+) activity"/>
    <property type="evidence" value="ECO:0007669"/>
    <property type="project" value="UniProtKB-UniRule"/>
</dbReference>
<dbReference type="SMART" id="SM00532">
    <property type="entry name" value="LIGANc"/>
    <property type="match status" value="1"/>
</dbReference>
<dbReference type="SUPFAM" id="SSF56091">
    <property type="entry name" value="DNA ligase/mRNA capping enzyme, catalytic domain"/>
    <property type="match status" value="1"/>
</dbReference>
<dbReference type="InterPro" id="IPR041663">
    <property type="entry name" value="DisA/LigA_HHH"/>
</dbReference>